<proteinExistence type="predicted"/>
<feature type="domain" description="Acid ceramidase N-terminal" evidence="5">
    <location>
        <begin position="36"/>
        <end position="81"/>
    </location>
</feature>
<name>A0A183C2K1_GLOPA</name>
<reference evidence="6" key="2">
    <citation type="submission" date="2014-05" db="EMBL/GenBank/DDBJ databases">
        <title>The genome and life-stage specific transcriptomes of Globodera pallida elucidate key aspects of plant parasitism by a cyst nematode.</title>
        <authorList>
            <person name="Cotton J.A."/>
            <person name="Lilley C.J."/>
            <person name="Jones L.M."/>
            <person name="Kikuchi T."/>
            <person name="Reid A.J."/>
            <person name="Thorpe P."/>
            <person name="Tsai I.J."/>
            <person name="Beasley H."/>
            <person name="Blok V."/>
            <person name="Cock P.J.A."/>
            <person name="Van den Akker S.E."/>
            <person name="Holroyd N."/>
            <person name="Hunt M."/>
            <person name="Mantelin S."/>
            <person name="Naghra H."/>
            <person name="Pain A."/>
            <person name="Palomares-Rius J.E."/>
            <person name="Zarowiecki M."/>
            <person name="Berriman M."/>
            <person name="Jones J.T."/>
            <person name="Urwin P.E."/>
        </authorList>
    </citation>
    <scope>NUCLEOTIDE SEQUENCE [LARGE SCALE GENOMIC DNA]</scope>
    <source>
        <strain evidence="6">Lindley</strain>
    </source>
</reference>
<keyword evidence="6" id="KW-1185">Reference proteome</keyword>
<feature type="domain" description="Choloylglycine hydrolase/NAAA C-terminal" evidence="4">
    <location>
        <begin position="147"/>
        <end position="275"/>
    </location>
</feature>
<dbReference type="AlphaFoldDB" id="A0A183C2K1"/>
<feature type="transmembrane region" description="Helical" evidence="2">
    <location>
        <begin position="471"/>
        <end position="489"/>
    </location>
</feature>
<feature type="signal peptide" evidence="3">
    <location>
        <begin position="1"/>
        <end position="19"/>
    </location>
</feature>
<dbReference type="Pfam" id="PF02275">
    <property type="entry name" value="CBAH"/>
    <property type="match status" value="1"/>
</dbReference>
<protein>
    <submittedName>
        <fullName evidence="7">CBAH domain-containing protein</fullName>
    </submittedName>
</protein>
<dbReference type="InterPro" id="IPR029130">
    <property type="entry name" value="Acid_ceramidase_N"/>
</dbReference>
<dbReference type="Pfam" id="PF15508">
    <property type="entry name" value="NAAA-beta"/>
    <property type="match status" value="1"/>
</dbReference>
<evidence type="ECO:0000256" key="3">
    <source>
        <dbReference type="SAM" id="SignalP"/>
    </source>
</evidence>
<evidence type="ECO:0000259" key="4">
    <source>
        <dbReference type="Pfam" id="PF02275"/>
    </source>
</evidence>
<organism evidence="6 7">
    <name type="scientific">Globodera pallida</name>
    <name type="common">Potato cyst nematode worm</name>
    <name type="synonym">Heterodera pallida</name>
    <dbReference type="NCBI Taxonomy" id="36090"/>
    <lineage>
        <taxon>Eukaryota</taxon>
        <taxon>Metazoa</taxon>
        <taxon>Ecdysozoa</taxon>
        <taxon>Nematoda</taxon>
        <taxon>Chromadorea</taxon>
        <taxon>Rhabditida</taxon>
        <taxon>Tylenchina</taxon>
        <taxon>Tylenchomorpha</taxon>
        <taxon>Tylenchoidea</taxon>
        <taxon>Heteroderidae</taxon>
        <taxon>Heteroderinae</taxon>
        <taxon>Globodera</taxon>
    </lineage>
</organism>
<dbReference type="Proteomes" id="UP000050741">
    <property type="component" value="Unassembled WGS sequence"/>
</dbReference>
<reference evidence="6" key="1">
    <citation type="submission" date="2013-12" db="EMBL/GenBank/DDBJ databases">
        <authorList>
            <person name="Aslett M."/>
        </authorList>
    </citation>
    <scope>NUCLEOTIDE SEQUENCE [LARGE SCALE GENOMIC DNA]</scope>
    <source>
        <strain evidence="6">Lindley</strain>
    </source>
</reference>
<keyword evidence="2" id="KW-0472">Membrane</keyword>
<feature type="chain" id="PRO_5008146974" evidence="3">
    <location>
        <begin position="20"/>
        <end position="490"/>
    </location>
</feature>
<evidence type="ECO:0000256" key="2">
    <source>
        <dbReference type="SAM" id="Phobius"/>
    </source>
</evidence>
<keyword evidence="3" id="KW-0732">Signal</keyword>
<evidence type="ECO:0000259" key="5">
    <source>
        <dbReference type="Pfam" id="PF15508"/>
    </source>
</evidence>
<dbReference type="PANTHER" id="PTHR28583:SF4">
    <property type="entry name" value="N-ACYLETHANOLAMINE-HYDROLYZING ACID AMIDASE"/>
    <property type="match status" value="1"/>
</dbReference>
<evidence type="ECO:0000256" key="1">
    <source>
        <dbReference type="ARBA" id="ARBA00022801"/>
    </source>
</evidence>
<reference evidence="7" key="3">
    <citation type="submission" date="2016-06" db="UniProtKB">
        <authorList>
            <consortium name="WormBaseParasite"/>
        </authorList>
    </citation>
    <scope>IDENTIFICATION</scope>
</reference>
<dbReference type="Gene3D" id="3.60.60.10">
    <property type="entry name" value="Penicillin V Acylase, Chain A"/>
    <property type="match status" value="1"/>
</dbReference>
<dbReference type="InterPro" id="IPR029132">
    <property type="entry name" value="CBAH/NAAA_C"/>
</dbReference>
<keyword evidence="2" id="KW-0812">Transmembrane</keyword>
<keyword evidence="1" id="KW-0378">Hydrolase</keyword>
<dbReference type="WBParaSite" id="GPLIN_000709500">
    <property type="protein sequence ID" value="GPLIN_000709500"/>
    <property type="gene ID" value="GPLIN_000709500"/>
</dbReference>
<sequence length="490" mass="55544">MSISMRLVHVLFATTIILQQNFFFAVSGTADVRSLKLFRVNLDVPPKDRWLPVLDAFKENDVIPRLMHAVRFHLPEKVRTPLCLIFGKLVRFLPQEYAEEIKGMAVHLQGQVQLGELVLLNVFYDLFDFALTVGLDQSNSSLPSLGCTSILTANRDGQILHGRNLDYGWTQILKDATIVVDYVRNGKVQYTGVQFVLYSGLLTGQRPHAFTLSLNARYSGGPWDNLLMGLLTRFRHPIAFELRKVLDSAENYQEAVDRLSHVTVMAPSYIIVGGQRGDGAIITRDRFGVADVSFLDYLHHRWFLVETNNDPWEGKKDKRKKMATQCLRRVGQSLMSADALFSRVLSIPPVLNGETIFTTVMSAQQPELIYNFTHRPLMCYRGIKYFVGQEEIDDNVRCKLNLLEKAMPGMEKYCYKFVSHTGITDFVKRGCSVGLRNVCAKLEFEGVRGEMCCCSESSYCNSSGRTKLRRSFVALSLFVCFVLIIFLLAL</sequence>
<dbReference type="PANTHER" id="PTHR28583">
    <property type="entry name" value="ACID AMIDASE"/>
    <property type="match status" value="1"/>
</dbReference>
<dbReference type="GO" id="GO:0016810">
    <property type="term" value="F:hydrolase activity, acting on carbon-nitrogen (but not peptide) bonds"/>
    <property type="evidence" value="ECO:0007669"/>
    <property type="project" value="TreeGrafter"/>
</dbReference>
<keyword evidence="2" id="KW-1133">Transmembrane helix</keyword>
<accession>A0A183C2K1</accession>
<evidence type="ECO:0000313" key="7">
    <source>
        <dbReference type="WBParaSite" id="GPLIN_000709500"/>
    </source>
</evidence>
<evidence type="ECO:0000313" key="6">
    <source>
        <dbReference type="Proteomes" id="UP000050741"/>
    </source>
</evidence>